<dbReference type="Pfam" id="PF10484">
    <property type="entry name" value="MRP-S23"/>
    <property type="match status" value="1"/>
</dbReference>
<evidence type="ECO:0000259" key="7">
    <source>
        <dbReference type="Pfam" id="PF10484"/>
    </source>
</evidence>
<dbReference type="EMBL" id="AY809770">
    <property type="protein sequence ID" value="AAX25659.2"/>
    <property type="molecule type" value="mRNA"/>
</dbReference>
<dbReference type="CDD" id="cd23701">
    <property type="entry name" value="At1g26750"/>
    <property type="match status" value="1"/>
</dbReference>
<keyword evidence="4" id="KW-0496">Mitochondrion</keyword>
<keyword evidence="5" id="KW-0687">Ribonucleoprotein</keyword>
<evidence type="ECO:0000256" key="1">
    <source>
        <dbReference type="ARBA" id="ARBA00004173"/>
    </source>
</evidence>
<evidence type="ECO:0000256" key="2">
    <source>
        <dbReference type="ARBA" id="ARBA00009864"/>
    </source>
</evidence>
<evidence type="ECO:0000256" key="6">
    <source>
        <dbReference type="ARBA" id="ARBA00035137"/>
    </source>
</evidence>
<proteinExistence type="evidence at transcript level"/>
<dbReference type="InterPro" id="IPR059242">
    <property type="entry name" value="mS23_dom"/>
</dbReference>
<dbReference type="AlphaFoldDB" id="Q5C3W6"/>
<feature type="non-terminal residue" evidence="8">
    <location>
        <position position="1"/>
    </location>
</feature>
<dbReference type="GO" id="GO:0003735">
    <property type="term" value="F:structural constituent of ribosome"/>
    <property type="evidence" value="ECO:0007669"/>
    <property type="project" value="InterPro"/>
</dbReference>
<evidence type="ECO:0000256" key="4">
    <source>
        <dbReference type="ARBA" id="ARBA00023128"/>
    </source>
</evidence>
<dbReference type="PANTHER" id="PTHR15925:SF2">
    <property type="entry name" value="SMALL RIBOSOMAL SUBUNIT PROTEIN MS23"/>
    <property type="match status" value="1"/>
</dbReference>
<dbReference type="GO" id="GO:0005840">
    <property type="term" value="C:ribosome"/>
    <property type="evidence" value="ECO:0007669"/>
    <property type="project" value="InterPro"/>
</dbReference>
<reference evidence="8" key="1">
    <citation type="journal article" date="2006" name="PLoS Pathog.">
        <title>New perspectives on host-parasite interplay by comparative transcriptomic and proteomic analyses of Schistosoma japonicum.</title>
        <authorList>
            <person name="Liu F."/>
            <person name="Lu J."/>
            <person name="Hu W."/>
            <person name="Wang S.Y."/>
            <person name="Cui S.J."/>
            <person name="Chi M."/>
            <person name="Yan Q."/>
            <person name="Wang X.R."/>
            <person name="Song H.D."/>
            <person name="Xu X.N."/>
            <person name="Wang J.J."/>
            <person name="Zhang X.L."/>
            <person name="Zhang X."/>
            <person name="Wang Z.Q."/>
            <person name="Xue C.L."/>
            <person name="Brindley P.J."/>
            <person name="McManus D.P."/>
            <person name="Yang P.Y."/>
            <person name="Feng Z."/>
            <person name="Chen Z."/>
            <person name="Han Z.G."/>
        </authorList>
    </citation>
    <scope>NUCLEOTIDE SEQUENCE</scope>
</reference>
<dbReference type="GO" id="GO:0005739">
    <property type="term" value="C:mitochondrion"/>
    <property type="evidence" value="ECO:0007669"/>
    <property type="project" value="InterPro"/>
</dbReference>
<evidence type="ECO:0000313" key="8">
    <source>
        <dbReference type="EMBL" id="AAX25659.2"/>
    </source>
</evidence>
<dbReference type="PANTHER" id="PTHR15925">
    <property type="entry name" value="MITOCHONDRIAL RIBOSOMAL PROTEIN S23"/>
    <property type="match status" value="1"/>
</dbReference>
<protein>
    <recommendedName>
        <fullName evidence="6">Small ribosomal subunit protein mS23</fullName>
    </recommendedName>
</protein>
<sequence>EDCTNMLGSRREKFASIYMRVKGMINKGALAYEHRPLWYDVYEAFPPRVDPAYHRPCPTNTVRNILYPEDCERAAFYGGQYKSETLNMFKLMDNRSSLSKLLQKCDQLRKLNPDMSSEELVSLAKEELIHSGLTTRHKFESDAKS</sequence>
<dbReference type="InterPro" id="IPR019520">
    <property type="entry name" value="Ribosomal_mS23_met"/>
</dbReference>
<name>Q5C3W6_SCHJA</name>
<comment type="subcellular location">
    <subcellularLocation>
        <location evidence="1">Mitochondrion</location>
    </subcellularLocation>
</comment>
<comment type="similarity">
    <text evidence="2">Belongs to the mitochondrion-specific ribosomal protein mS23 family.</text>
</comment>
<dbReference type="GO" id="GO:0006412">
    <property type="term" value="P:translation"/>
    <property type="evidence" value="ECO:0007669"/>
    <property type="project" value="InterPro"/>
</dbReference>
<evidence type="ECO:0000256" key="3">
    <source>
        <dbReference type="ARBA" id="ARBA00022980"/>
    </source>
</evidence>
<feature type="domain" description="Small ribosomal subunit protein mS23 conserved" evidence="7">
    <location>
        <begin position="8"/>
        <end position="130"/>
    </location>
</feature>
<dbReference type="InterPro" id="IPR023611">
    <property type="entry name" value="mS23_dom_met"/>
</dbReference>
<accession>Q5C3W6</accession>
<evidence type="ECO:0000256" key="5">
    <source>
        <dbReference type="ARBA" id="ARBA00023274"/>
    </source>
</evidence>
<organism evidence="8">
    <name type="scientific">Schistosoma japonicum</name>
    <name type="common">Blood fluke</name>
    <dbReference type="NCBI Taxonomy" id="6182"/>
    <lineage>
        <taxon>Eukaryota</taxon>
        <taxon>Metazoa</taxon>
        <taxon>Spiralia</taxon>
        <taxon>Lophotrochozoa</taxon>
        <taxon>Platyhelminthes</taxon>
        <taxon>Trematoda</taxon>
        <taxon>Digenea</taxon>
        <taxon>Strigeidida</taxon>
        <taxon>Schistosomatoidea</taxon>
        <taxon>Schistosomatidae</taxon>
        <taxon>Schistosoma</taxon>
    </lineage>
</organism>
<keyword evidence="3" id="KW-0689">Ribosomal protein</keyword>